<evidence type="ECO:0000313" key="2">
    <source>
        <dbReference type="Proteomes" id="UP000004968"/>
    </source>
</evidence>
<dbReference type="HOGENOM" id="CLU_100909_2_0_9"/>
<reference evidence="1 2" key="1">
    <citation type="submission" date="2010-01" db="EMBL/GenBank/DDBJ databases">
        <authorList>
            <person name="Weinstock G."/>
            <person name="Sodergren E."/>
            <person name="Clifton S."/>
            <person name="Fulton L."/>
            <person name="Fulton B."/>
            <person name="Courtney L."/>
            <person name="Fronick C."/>
            <person name="Harrison M."/>
            <person name="Strong C."/>
            <person name="Farmer C."/>
            <person name="Delahaunty K."/>
            <person name="Markovic C."/>
            <person name="Hall O."/>
            <person name="Minx P."/>
            <person name="Tomlinson C."/>
            <person name="Mitreva M."/>
            <person name="Nelson J."/>
            <person name="Hou S."/>
            <person name="Wollam A."/>
            <person name="Pepin K.H."/>
            <person name="Johnson M."/>
            <person name="Bhonagiri V."/>
            <person name="Nash W.E."/>
            <person name="Warren W."/>
            <person name="Chinwalla A."/>
            <person name="Mardis E.R."/>
            <person name="Wilson R.K."/>
        </authorList>
    </citation>
    <scope>NUCLEOTIDE SEQUENCE [LARGE SCALE GENOMIC DNA]</scope>
    <source>
        <strain evidence="1 2">DSM 13479</strain>
    </source>
</reference>
<dbReference type="InterPro" id="IPR038765">
    <property type="entry name" value="Papain-like_cys_pep_sf"/>
</dbReference>
<protein>
    <recommendedName>
        <fullName evidence="3">PPPDE domain-containing protein</fullName>
    </recommendedName>
</protein>
<evidence type="ECO:0000313" key="1">
    <source>
        <dbReference type="EMBL" id="EFD00074.1"/>
    </source>
</evidence>
<comment type="caution">
    <text evidence="1">The sequence shown here is derived from an EMBL/GenBank/DDBJ whole genome shotgun (WGS) entry which is preliminary data.</text>
</comment>
<dbReference type="AlphaFoldDB" id="D3ADM8"/>
<accession>D3ADM8</accession>
<proteinExistence type="predicted"/>
<name>D3ADM8_9FIRM</name>
<evidence type="ECO:0008006" key="3">
    <source>
        <dbReference type="Google" id="ProtNLM"/>
    </source>
</evidence>
<dbReference type="SUPFAM" id="SSF54001">
    <property type="entry name" value="Cysteine proteinases"/>
    <property type="match status" value="1"/>
</dbReference>
<gene>
    <name evidence="1" type="ORF">CLOSTHATH_01706</name>
</gene>
<dbReference type="EMBL" id="ACIO01000124">
    <property type="protein sequence ID" value="EFD00074.1"/>
    <property type="molecule type" value="Genomic_DNA"/>
</dbReference>
<sequence>MMKQICILLTKYSDWISSLVYYIGGQGYTHSSIALGDQPTQFYSFNYRGFAVETTEKHRRRGVRYSRLYRLNVSDTVYERIEERIRHFLENREKYRYTRLGVFCCVLRIPLYWKNHYFCSQFVAELLSESNALRLSRKPCFYLPNHFIRLLETQPCLAGMEQDFI</sequence>
<dbReference type="Proteomes" id="UP000004968">
    <property type="component" value="Unassembled WGS sequence"/>
</dbReference>
<dbReference type="Gene3D" id="3.90.1720.10">
    <property type="entry name" value="endopeptidase domain like (from Nostoc punctiforme)"/>
    <property type="match status" value="1"/>
</dbReference>
<organism evidence="1 2">
    <name type="scientific">Hungatella hathewayi DSM 13479</name>
    <dbReference type="NCBI Taxonomy" id="566550"/>
    <lineage>
        <taxon>Bacteria</taxon>
        <taxon>Bacillati</taxon>
        <taxon>Bacillota</taxon>
        <taxon>Clostridia</taxon>
        <taxon>Lachnospirales</taxon>
        <taxon>Lachnospiraceae</taxon>
        <taxon>Hungatella</taxon>
    </lineage>
</organism>